<organism evidence="3">
    <name type="scientific">Graphocephala atropunctata</name>
    <dbReference type="NCBI Taxonomy" id="36148"/>
    <lineage>
        <taxon>Eukaryota</taxon>
        <taxon>Metazoa</taxon>
        <taxon>Ecdysozoa</taxon>
        <taxon>Arthropoda</taxon>
        <taxon>Hexapoda</taxon>
        <taxon>Insecta</taxon>
        <taxon>Pterygota</taxon>
        <taxon>Neoptera</taxon>
        <taxon>Paraneoptera</taxon>
        <taxon>Hemiptera</taxon>
        <taxon>Auchenorrhyncha</taxon>
        <taxon>Membracoidea</taxon>
        <taxon>Cicadellidae</taxon>
        <taxon>Cicadellinae</taxon>
        <taxon>Cicadellini</taxon>
        <taxon>Graphocephala</taxon>
    </lineage>
</organism>
<name>A0A1B6MH22_9HEMI</name>
<dbReference type="EMBL" id="GEBQ01004775">
    <property type="protein sequence ID" value="JAT35202.1"/>
    <property type="molecule type" value="Transcribed_RNA"/>
</dbReference>
<evidence type="ECO:0000256" key="1">
    <source>
        <dbReference type="SAM" id="MobiDB-lite"/>
    </source>
</evidence>
<evidence type="ECO:0000313" key="3">
    <source>
        <dbReference type="EMBL" id="JAT35202.1"/>
    </source>
</evidence>
<feature type="compositionally biased region" description="Basic and acidic residues" evidence="1">
    <location>
        <begin position="120"/>
        <end position="129"/>
    </location>
</feature>
<dbReference type="AlphaFoldDB" id="A0A1B6MH22"/>
<gene>
    <name evidence="3" type="ORF">g.40743</name>
</gene>
<sequence length="373" mass="42738">MSDQYVFELHYKGKTDFSKSRENPIFVIIDGESMTEFSKLQRDLKKCIPEPFKIQYVDGDDDIVSIDTEEEFKEFAKMAKQRSSRGLVIRLILNSIAPTDSRRPSSSTPKKSCAMNQEQQEAKEEGESSRARIVEMNDEALSQEALEEIMLLERMHCERVHEGRKNGSHLIIDMRTEEGFKEFKEKIKSEVKEEILSEMKKTKVNPGKPFSIDMMTLEDAGYEEDSDGNFYCISDDRRSKHVHHCHHKKVPKKEKHFDSKLDQRLEKLEMKKRKLVEKASSLRFAVNRKATVVPKIGLPCIMSAIQANESLTLVKQVAVGKAFLHIWHILNDGTLTWTNVELRHTWSSAGLEPLVLSLKCPSVTPGQASEILV</sequence>
<proteinExistence type="predicted"/>
<evidence type="ECO:0000259" key="2">
    <source>
        <dbReference type="Pfam" id="PF00564"/>
    </source>
</evidence>
<feature type="region of interest" description="Disordered" evidence="1">
    <location>
        <begin position="98"/>
        <end position="129"/>
    </location>
</feature>
<feature type="domain" description="PB1" evidence="2">
    <location>
        <begin position="37"/>
        <end position="91"/>
    </location>
</feature>
<dbReference type="InterPro" id="IPR000270">
    <property type="entry name" value="PB1_dom"/>
</dbReference>
<reference evidence="3" key="1">
    <citation type="submission" date="2015-11" db="EMBL/GenBank/DDBJ databases">
        <title>De novo transcriptome assembly of four potential Pierce s Disease insect vectors from Arizona vineyards.</title>
        <authorList>
            <person name="Tassone E.E."/>
        </authorList>
    </citation>
    <scope>NUCLEOTIDE SEQUENCE</scope>
</reference>
<protein>
    <recommendedName>
        <fullName evidence="2">PB1 domain-containing protein</fullName>
    </recommendedName>
</protein>
<dbReference type="Pfam" id="PF00564">
    <property type="entry name" value="PB1"/>
    <property type="match status" value="1"/>
</dbReference>
<dbReference type="SUPFAM" id="SSF54277">
    <property type="entry name" value="CAD &amp; PB1 domains"/>
    <property type="match status" value="1"/>
</dbReference>
<accession>A0A1B6MH22</accession>
<feature type="non-terminal residue" evidence="3">
    <location>
        <position position="373"/>
    </location>
</feature>
<dbReference type="Gene3D" id="3.10.20.90">
    <property type="entry name" value="Phosphatidylinositol 3-kinase Catalytic Subunit, Chain A, domain 1"/>
    <property type="match status" value="1"/>
</dbReference>